<evidence type="ECO:0000313" key="3">
    <source>
        <dbReference type="Proteomes" id="UP000198217"/>
    </source>
</evidence>
<feature type="compositionally biased region" description="Low complexity" evidence="1">
    <location>
        <begin position="63"/>
        <end position="73"/>
    </location>
</feature>
<evidence type="ECO:0000256" key="1">
    <source>
        <dbReference type="SAM" id="MobiDB-lite"/>
    </source>
</evidence>
<dbReference type="AlphaFoldDB" id="A0A1C5GZC8"/>
<evidence type="ECO:0000313" key="2">
    <source>
        <dbReference type="EMBL" id="SCG39110.1"/>
    </source>
</evidence>
<feature type="compositionally biased region" description="Low complexity" evidence="1">
    <location>
        <begin position="37"/>
        <end position="51"/>
    </location>
</feature>
<name>A0A1C5GZC8_9ACTN</name>
<feature type="region of interest" description="Disordered" evidence="1">
    <location>
        <begin position="1"/>
        <end position="25"/>
    </location>
</feature>
<proteinExistence type="predicted"/>
<organism evidence="2 3">
    <name type="scientific">Micromonospora echinaurantiaca</name>
    <dbReference type="NCBI Taxonomy" id="47857"/>
    <lineage>
        <taxon>Bacteria</taxon>
        <taxon>Bacillati</taxon>
        <taxon>Actinomycetota</taxon>
        <taxon>Actinomycetes</taxon>
        <taxon>Micromonosporales</taxon>
        <taxon>Micromonosporaceae</taxon>
        <taxon>Micromonospora</taxon>
    </lineage>
</organism>
<dbReference type="RefSeq" id="WP_088992439.1">
    <property type="nucleotide sequence ID" value="NZ_LT607750.1"/>
</dbReference>
<sequence length="79" mass="8109">MPAKRNPKKTRSDLPTPSAADLTPVNLDQVAVAPVSPAGPVLPAARPTAPKAGPPVGGGKAGGRTQRAGQTRRYAFRRS</sequence>
<reference evidence="2 3" key="1">
    <citation type="submission" date="2016-06" db="EMBL/GenBank/DDBJ databases">
        <authorList>
            <person name="Kjaerup R.B."/>
            <person name="Dalgaard T.S."/>
            <person name="Juul-Madsen H.R."/>
        </authorList>
    </citation>
    <scope>NUCLEOTIDE SEQUENCE [LARGE SCALE GENOMIC DNA]</scope>
    <source>
        <strain evidence="2 3">DSM 43904</strain>
    </source>
</reference>
<dbReference type="EMBL" id="LT607750">
    <property type="protein sequence ID" value="SCG39110.1"/>
    <property type="molecule type" value="Genomic_DNA"/>
</dbReference>
<accession>A0A1C5GZC8</accession>
<gene>
    <name evidence="2" type="ORF">GA0070609_0674</name>
</gene>
<feature type="region of interest" description="Disordered" evidence="1">
    <location>
        <begin position="37"/>
        <end position="79"/>
    </location>
</feature>
<dbReference type="Proteomes" id="UP000198217">
    <property type="component" value="Chromosome I"/>
</dbReference>
<keyword evidence="3" id="KW-1185">Reference proteome</keyword>
<protein>
    <submittedName>
        <fullName evidence="2">Uncharacterized protein</fullName>
    </submittedName>
</protein>